<dbReference type="Proteomes" id="UP000009168">
    <property type="component" value="Unassembled WGS sequence"/>
</dbReference>
<keyword evidence="1 2" id="KW-0812">Transmembrane</keyword>
<feature type="transmembrane region" description="Helical" evidence="1">
    <location>
        <begin position="12"/>
        <end position="32"/>
    </location>
</feature>
<protein>
    <submittedName>
        <fullName evidence="2">Transmembrane protein, putative</fullName>
    </submittedName>
</protein>
<accession>Q248K1</accession>
<feature type="transmembrane region" description="Helical" evidence="1">
    <location>
        <begin position="1635"/>
        <end position="1655"/>
    </location>
</feature>
<dbReference type="OrthoDB" id="338325at2759"/>
<dbReference type="SUPFAM" id="SSF50969">
    <property type="entry name" value="YVTN repeat-like/Quinoprotein amine dehydrogenase"/>
    <property type="match status" value="1"/>
</dbReference>
<dbReference type="PANTHER" id="PTHR11319:SF35">
    <property type="entry name" value="OUTER MEMBRANE PROTEIN PMPC-RELATED"/>
    <property type="match status" value="1"/>
</dbReference>
<feature type="transmembrane region" description="Helical" evidence="1">
    <location>
        <begin position="1687"/>
        <end position="1707"/>
    </location>
</feature>
<keyword evidence="3" id="KW-1185">Reference proteome</keyword>
<feature type="transmembrane region" description="Helical" evidence="1">
    <location>
        <begin position="104"/>
        <end position="133"/>
    </location>
</feature>
<evidence type="ECO:0000313" key="3">
    <source>
        <dbReference type="Proteomes" id="UP000009168"/>
    </source>
</evidence>
<dbReference type="KEGG" id="tet:TTHERM_01266100"/>
<feature type="transmembrane region" description="Helical" evidence="1">
    <location>
        <begin position="1598"/>
        <end position="1623"/>
    </location>
</feature>
<proteinExistence type="predicted"/>
<dbReference type="EMBL" id="GG662451">
    <property type="protein sequence ID" value="EAS04204.2"/>
    <property type="molecule type" value="Genomic_DNA"/>
</dbReference>
<evidence type="ECO:0000313" key="2">
    <source>
        <dbReference type="EMBL" id="EAS04204.2"/>
    </source>
</evidence>
<organism evidence="2 3">
    <name type="scientific">Tetrahymena thermophila (strain SB210)</name>
    <dbReference type="NCBI Taxonomy" id="312017"/>
    <lineage>
        <taxon>Eukaryota</taxon>
        <taxon>Sar</taxon>
        <taxon>Alveolata</taxon>
        <taxon>Ciliophora</taxon>
        <taxon>Intramacronucleata</taxon>
        <taxon>Oligohymenophorea</taxon>
        <taxon>Hymenostomatida</taxon>
        <taxon>Tetrahymenina</taxon>
        <taxon>Tetrahymenidae</taxon>
        <taxon>Tetrahymena</taxon>
    </lineage>
</organism>
<feature type="transmembrane region" description="Helical" evidence="1">
    <location>
        <begin position="1761"/>
        <end position="1779"/>
    </location>
</feature>
<dbReference type="HOGENOM" id="CLU_003191_2_0_1"/>
<feature type="transmembrane region" description="Helical" evidence="1">
    <location>
        <begin position="1820"/>
        <end position="1844"/>
    </location>
</feature>
<reference evidence="3" key="1">
    <citation type="journal article" date="2006" name="PLoS Biol.">
        <title>Macronuclear genome sequence of the ciliate Tetrahymena thermophila, a model eukaryote.</title>
        <authorList>
            <person name="Eisen J.A."/>
            <person name="Coyne R.S."/>
            <person name="Wu M."/>
            <person name="Wu D."/>
            <person name="Thiagarajan M."/>
            <person name="Wortman J.R."/>
            <person name="Badger J.H."/>
            <person name="Ren Q."/>
            <person name="Amedeo P."/>
            <person name="Jones K.M."/>
            <person name="Tallon L.J."/>
            <person name="Delcher A.L."/>
            <person name="Salzberg S.L."/>
            <person name="Silva J.C."/>
            <person name="Haas B.J."/>
            <person name="Majoros W.H."/>
            <person name="Farzad M."/>
            <person name="Carlton J.M."/>
            <person name="Smith R.K. Jr."/>
            <person name="Garg J."/>
            <person name="Pearlman R.E."/>
            <person name="Karrer K.M."/>
            <person name="Sun L."/>
            <person name="Manning G."/>
            <person name="Elde N.C."/>
            <person name="Turkewitz A.P."/>
            <person name="Asai D.J."/>
            <person name="Wilkes D.E."/>
            <person name="Wang Y."/>
            <person name="Cai H."/>
            <person name="Collins K."/>
            <person name="Stewart B.A."/>
            <person name="Lee S.R."/>
            <person name="Wilamowska K."/>
            <person name="Weinberg Z."/>
            <person name="Ruzzo W.L."/>
            <person name="Wloga D."/>
            <person name="Gaertig J."/>
            <person name="Frankel J."/>
            <person name="Tsao C.-C."/>
            <person name="Gorovsky M.A."/>
            <person name="Keeling P.J."/>
            <person name="Waller R.F."/>
            <person name="Patron N.J."/>
            <person name="Cherry J.M."/>
            <person name="Stover N.A."/>
            <person name="Krieger C.J."/>
            <person name="del Toro C."/>
            <person name="Ryder H.F."/>
            <person name="Williamson S.C."/>
            <person name="Barbeau R.A."/>
            <person name="Hamilton E.P."/>
            <person name="Orias E."/>
        </authorList>
    </citation>
    <scope>NUCLEOTIDE SEQUENCE [LARGE SCALE GENOMIC DNA]</scope>
    <source>
        <strain evidence="3">SB210</strain>
    </source>
</reference>
<keyword evidence="1" id="KW-0472">Membrane</keyword>
<name>Q248K1_TETTS</name>
<feature type="transmembrane region" description="Helical" evidence="1">
    <location>
        <begin position="1486"/>
        <end position="1508"/>
    </location>
</feature>
<dbReference type="RefSeq" id="XP_001024449.2">
    <property type="nucleotide sequence ID" value="XM_001024449.2"/>
</dbReference>
<dbReference type="GeneID" id="7836748"/>
<feature type="transmembrane region" description="Helical" evidence="1">
    <location>
        <begin position="1791"/>
        <end position="1808"/>
    </location>
</feature>
<dbReference type="InParanoid" id="Q248K1"/>
<gene>
    <name evidence="2" type="ORF">TTHERM_01266100</name>
</gene>
<keyword evidence="1" id="KW-1133">Transmembrane helix</keyword>
<sequence>MDGFMMLHITNFISMEVVFFSLIFNQIFYKLFLNNNLIFHTNIARVQKKQLFVAQIKITQPQSIKVSIKFLNRQQMQMDFKIYTKYVQIIKMNPFSYLQNQYRYTAIVVLTAQNIILIQILQAAVYIQLLFYFNLLIVRFLKFKIFNYLFFFQIDIYFIDRITQQPYQNYIGPQSISIVNFIYIEYLQQVALYCVNNFFAQIYIYDTLTMKNIQNINNPFSQNLQGLVLKMDFDYNAGIIFYLDQQGNIYLYHFEQSIQIKTNFKITEIYDGNEQLVSYFFNNITNDMYVYSTNSIYYIDNFLYAYEYESQISEPANLFATIPIDNQTIEFQFFNNDNTIFRYSKFNINFVSKLNSSQIVDLTYSIVEDTLIIALKDSILFYYQYESSNKDLSSPSIFSIQQIGFHKFLSQNVYLTYEKQIIHYDIQKAKILKMIQLDQSVIVTQHKQNLNLDLIFVGLSNGQVLQYDLNVQSYKYYSILNQNQVYTQIITIILDDVKQVGLFVTNGGIVLKIDTQNQLILEQVNLITLVTEQTQYQLVGFNFDNTFQRYFFFFSGQKWGYVWNTSSNKQEQYLPLPSYQGNKIKLIQDFIIISSQFQVNIYSLLEDIKLLTVIKKDYQHDQITDYILANKNVIIIFFIYKYEVFLIQDNTNILISQQQYNYPRLLGYILQQNGFLKIYGLHQTGVFENNYSLNIYQDNSISRCSISISGNDIQEIKQKISNIQPKQTLINTQTGQSTQNQQQWTNLIYLQISDNQFSNINQFISQSNQVNSQFILHSADDNTRNLSISNNTFQSYQKPVFQINDYDFQFINSTYGVITTFNQNTQQIQLQNVSISNQCIDNSQILIQNVTQVIINFLKISQLKICSQSNDQQQQNLLKFMNISRVYIYNLEISSNNFEQNFSMNIFNFSSIQTILIDKVQIQNNTNLSQFFTFTKVNNITISNINITANQNKQNNQQQQNNQRQLNQEITINDASSALNFFGCQYLLLNNLYFSSNLNIQLVQSKNQCVVDNILTVLYNDEIQILDSYIISNQIQNNNLFYIQNSIITKKNINYKSNQGCFSITQSQYVYIYQSTFENNISQNGGAIYFQNIQYLIEISQTRFEGNTALSSGGALYFQNIANCSVNFDQSTLIIRNRALIGGGLRIVSTDNNIQLPIKYPFYQNAINNTAELYGDNSASYLQQILIQNDQIQSFNNYELNYIQNKSYYSTNHFTFQFQSIAQVNNFQSGGQLDLKIYIIDNYKRQLSFKLQKLLNQEYPLDIENELKSIQISINNFDTTQTQLIGEKILNYNQYNSSSQAFQLTGLQIQGVLQTEQYLQIDSSIYLQSQQQQSILLIINFRKCEIGEIIQQQTQKINTCKQCSEGTYQLADPQSLLLSEQNNQSGQKNECSSCPLSAIKCQGSSIQLKNGYWRKNNFTDEILQCNSNVGSCQAENPESINYCSVGYIGPLCQECDTLGEIWSGNRFSEAFAKGICQECYEIQIQWVYLVLKFLGLIIYFLYTTFIFMKQFKYSQICYYLRIIQLLPISKNSLQDQSGFYLKIIINYYQLSSLLIPQPLILGVNINFLNNIFGQANRQLSLGIDCMVDSGLIRYYGKIVFYSLVQFFIPLILFIMILLIIKLLQFKFKKIIKNCYYFTFFHIFLAYFQISQISYFSKSLTCQSIGNEQFNPYDLTKNCNDRDLIKFIFPYSIIILSFWSILPLILLLKLKKRKDHLNYCKTKYNYGYYYIELKNEFYYWEFVRIYLKITLIYIQTLLQQDYQIISASSSLILIALYIYTVKLIDPFISKKMLFSETLACFLISFKIYLSLIQFDNQNSQIAIEVLIVAIDFFFFIYCSIIVIIFKANNQSTIVSKLSRIILKLLLPQKIYIQLLKQGISFKTYLRWKFVFKNISKIIESKAQQNILQITTSKHLLQLSPSSQFSPSSQLSQNESTKFQLQRKFNLKTDIVIENSLQKASNFRLLKLQNQVYDQDTDNLEYTEYSQNTEEKDPKKTLIYSFSPKQSILSQSIKDSDLQKEIIFK</sequence>
<feature type="transmembrane region" description="Helical" evidence="1">
    <location>
        <begin position="1736"/>
        <end position="1755"/>
    </location>
</feature>
<evidence type="ECO:0000256" key="1">
    <source>
        <dbReference type="SAM" id="Phobius"/>
    </source>
</evidence>
<dbReference type="InterPro" id="IPR011044">
    <property type="entry name" value="Quino_amine_DH_bsu"/>
</dbReference>
<dbReference type="PANTHER" id="PTHR11319">
    <property type="entry name" value="G PROTEIN-COUPLED RECEPTOR-RELATED"/>
    <property type="match status" value="1"/>
</dbReference>